<comment type="caution">
    <text evidence="3">The sequence shown here is derived from an EMBL/GenBank/DDBJ whole genome shotgun (WGS) entry which is preliminary data.</text>
</comment>
<protein>
    <submittedName>
        <fullName evidence="3">M15 family metallopeptidase</fullName>
    </submittedName>
</protein>
<proteinExistence type="predicted"/>
<keyword evidence="1" id="KW-1133">Transmembrane helix</keyword>
<keyword evidence="4" id="KW-1185">Reference proteome</keyword>
<dbReference type="SUPFAM" id="SSF55166">
    <property type="entry name" value="Hedgehog/DD-peptidase"/>
    <property type="match status" value="1"/>
</dbReference>
<reference evidence="4" key="1">
    <citation type="submission" date="2023-06" db="EMBL/GenBank/DDBJ databases">
        <title>Identification and characterization of horizontal gene transfer across gut microbiota members of farm animals based on homology search.</title>
        <authorList>
            <person name="Zeman M."/>
            <person name="Kubasova T."/>
            <person name="Jahodarova E."/>
            <person name="Nykrynova M."/>
            <person name="Rychlik I."/>
        </authorList>
    </citation>
    <scope>NUCLEOTIDE SEQUENCE [LARGE SCALE GENOMIC DNA]</scope>
    <source>
        <strain evidence="4">ET341</strain>
    </source>
</reference>
<gene>
    <name evidence="3" type="ORF">QUV98_04830</name>
</gene>
<dbReference type="Gene3D" id="3.30.1380.10">
    <property type="match status" value="1"/>
</dbReference>
<keyword evidence="1" id="KW-0812">Transmembrane</keyword>
<evidence type="ECO:0000259" key="2">
    <source>
        <dbReference type="Pfam" id="PF02557"/>
    </source>
</evidence>
<dbReference type="CDD" id="cd14852">
    <property type="entry name" value="LD-carboxypeptidase"/>
    <property type="match status" value="1"/>
</dbReference>
<dbReference type="InterPro" id="IPR009045">
    <property type="entry name" value="Zn_M74/Hedgehog-like"/>
</dbReference>
<evidence type="ECO:0000313" key="3">
    <source>
        <dbReference type="EMBL" id="MDM8195639.1"/>
    </source>
</evidence>
<dbReference type="EMBL" id="JAUDCK010000012">
    <property type="protein sequence ID" value="MDM8195639.1"/>
    <property type="molecule type" value="Genomic_DNA"/>
</dbReference>
<dbReference type="Pfam" id="PF02557">
    <property type="entry name" value="VanY"/>
    <property type="match status" value="1"/>
</dbReference>
<keyword evidence="1" id="KW-0472">Membrane</keyword>
<dbReference type="RefSeq" id="WP_289527520.1">
    <property type="nucleotide sequence ID" value="NZ_JAUDCK010000012.1"/>
</dbReference>
<dbReference type="PANTHER" id="PTHR34385:SF1">
    <property type="entry name" value="PEPTIDOGLYCAN L-ALANYL-D-GLUTAMATE ENDOPEPTIDASE CWLK"/>
    <property type="match status" value="1"/>
</dbReference>
<dbReference type="PANTHER" id="PTHR34385">
    <property type="entry name" value="D-ALANYL-D-ALANINE CARBOXYPEPTIDASE"/>
    <property type="match status" value="1"/>
</dbReference>
<feature type="transmembrane region" description="Helical" evidence="1">
    <location>
        <begin position="6"/>
        <end position="27"/>
    </location>
</feature>
<dbReference type="InterPro" id="IPR003709">
    <property type="entry name" value="VanY-like_core_dom"/>
</dbReference>
<dbReference type="Proteomes" id="UP001529275">
    <property type="component" value="Unassembled WGS sequence"/>
</dbReference>
<dbReference type="InterPro" id="IPR052179">
    <property type="entry name" value="DD-CPase-like"/>
</dbReference>
<sequence length="382" mass="45351">MKLKTWHLFLVIIILFGCSFYVVNLHFDKFYRLNGINNDNRVLIEKYLSDDEQEYLIDNQISIDLFIDYIEYDDFQLVNYQYYNLLKETHRYSTITDILETGNSLATRLDYLYRQQAFDQAKVLVHNVLEEAFLNTDNFNFDYIDIYTSMKSLYQENDYSFVQDSEKYILILQEMGYDDLNQISQIMEMLTRAYNQQTLADLMATTLPAGVQMVFAPYELDTLVNQQNYIGKYEPRELLLVQDIPRVSYTMYLQKDAYNALLKLYTDLSKEYKGFLLRSAYQSPQTLDEKEVGYNEMQLGLTIEVTQSELAYQEFENTLMSKWLKEHAYEYGFILRYPQRKASITNHAYDAHIYRYVGKSLAKSLHDSNLTLEEYQLQNEGE</sequence>
<dbReference type="InterPro" id="IPR058193">
    <property type="entry name" value="VanY/YodJ_core_dom"/>
</dbReference>
<name>A0ABT7UHM2_9FIRM</name>
<evidence type="ECO:0000256" key="1">
    <source>
        <dbReference type="SAM" id="Phobius"/>
    </source>
</evidence>
<accession>A0ABT7UHM2</accession>
<organism evidence="3 4">
    <name type="scientific">Massilimicrobiota timonensis</name>
    <dbReference type="NCBI Taxonomy" id="1776392"/>
    <lineage>
        <taxon>Bacteria</taxon>
        <taxon>Bacillati</taxon>
        <taxon>Bacillota</taxon>
        <taxon>Erysipelotrichia</taxon>
        <taxon>Erysipelotrichales</taxon>
        <taxon>Erysipelotrichaceae</taxon>
        <taxon>Massilimicrobiota</taxon>
    </lineage>
</organism>
<feature type="domain" description="D-alanyl-D-alanine carboxypeptidase-like core" evidence="2">
    <location>
        <begin position="293"/>
        <end position="359"/>
    </location>
</feature>
<dbReference type="PROSITE" id="PS51257">
    <property type="entry name" value="PROKAR_LIPOPROTEIN"/>
    <property type="match status" value="1"/>
</dbReference>
<evidence type="ECO:0000313" key="4">
    <source>
        <dbReference type="Proteomes" id="UP001529275"/>
    </source>
</evidence>